<dbReference type="RefSeq" id="WP_245968625.1">
    <property type="nucleotide sequence ID" value="NZ_QXDC01000004.1"/>
</dbReference>
<feature type="compositionally biased region" description="Basic and acidic residues" evidence="1">
    <location>
        <begin position="379"/>
        <end position="392"/>
    </location>
</feature>
<sequence>MARHGRALLVGGAVLGIGALGLAGLTAQPPGATPKARYWMDVATTSGFMGGGGNPLAMLRGSGGNASHQLTLRLGSTEAATGAPAADHFMPADMKLGVSVPLVTPQRTSGASDRTSTDTPDDFQRPKGRLLLFWGCGVHAGAGQPVVIDFSKLAQGQMPPNLFSSNVPVETGPTAASSRTFGEWPNSKAKRTTVPTGASLIGDHRVAGNYSPEIKFALTQDFMPALRASSAPGADGSVALNWQPVDAATGYYAWIIGAQGTGGDGGDMVWWTSAGRQEFGAGLTDWIAPATVRRLIGEKVVMPPSQTNCTVPAEVKAAAGAMMMTQLYAYGPEADFSYPPRPKNAPTAWAPDWTARVRYKSNTSLMLGMPGMGAMSGGSERDDGARTDDAPKQQKKKCKPSLGGFMKGKIC</sequence>
<feature type="region of interest" description="Disordered" evidence="1">
    <location>
        <begin position="164"/>
        <end position="192"/>
    </location>
</feature>
<feature type="region of interest" description="Disordered" evidence="1">
    <location>
        <begin position="104"/>
        <end position="123"/>
    </location>
</feature>
<protein>
    <submittedName>
        <fullName evidence="2">Uncharacterized protein</fullName>
    </submittedName>
</protein>
<proteinExistence type="predicted"/>
<evidence type="ECO:0000313" key="2">
    <source>
        <dbReference type="EMBL" id="RIA37800.1"/>
    </source>
</evidence>
<dbReference type="AlphaFoldDB" id="A0A397NJU6"/>
<dbReference type="EMBL" id="QXDC01000004">
    <property type="protein sequence ID" value="RIA37800.1"/>
    <property type="molecule type" value="Genomic_DNA"/>
</dbReference>
<feature type="region of interest" description="Disordered" evidence="1">
    <location>
        <begin position="372"/>
        <end position="411"/>
    </location>
</feature>
<dbReference type="Proteomes" id="UP000266568">
    <property type="component" value="Unassembled WGS sequence"/>
</dbReference>
<feature type="compositionally biased region" description="Polar residues" evidence="1">
    <location>
        <begin position="164"/>
        <end position="180"/>
    </location>
</feature>
<accession>A0A397NJU6</accession>
<keyword evidence="3" id="KW-1185">Reference proteome</keyword>
<name>A0A397NJU6_9SPHN</name>
<evidence type="ECO:0000313" key="3">
    <source>
        <dbReference type="Proteomes" id="UP000266568"/>
    </source>
</evidence>
<gene>
    <name evidence="2" type="ORF">DFR49_3688</name>
</gene>
<evidence type="ECO:0000256" key="1">
    <source>
        <dbReference type="SAM" id="MobiDB-lite"/>
    </source>
</evidence>
<organism evidence="2 3">
    <name type="scientific">Hephaestia caeni</name>
    <dbReference type="NCBI Taxonomy" id="645617"/>
    <lineage>
        <taxon>Bacteria</taxon>
        <taxon>Pseudomonadati</taxon>
        <taxon>Pseudomonadota</taxon>
        <taxon>Alphaproteobacteria</taxon>
        <taxon>Sphingomonadales</taxon>
        <taxon>Sphingomonadaceae</taxon>
        <taxon>Hephaestia</taxon>
    </lineage>
</organism>
<comment type="caution">
    <text evidence="2">The sequence shown here is derived from an EMBL/GenBank/DDBJ whole genome shotgun (WGS) entry which is preliminary data.</text>
</comment>
<feature type="compositionally biased region" description="Polar residues" evidence="1">
    <location>
        <begin position="105"/>
        <end position="118"/>
    </location>
</feature>
<reference evidence="2 3" key="1">
    <citation type="submission" date="2018-08" db="EMBL/GenBank/DDBJ databases">
        <title>Genomic Encyclopedia of Type Strains, Phase IV (KMG-IV): sequencing the most valuable type-strain genomes for metagenomic binning, comparative biology and taxonomic classification.</title>
        <authorList>
            <person name="Goeker M."/>
        </authorList>
    </citation>
    <scope>NUCLEOTIDE SEQUENCE [LARGE SCALE GENOMIC DNA]</scope>
    <source>
        <strain evidence="2 3">DSM 25527</strain>
    </source>
</reference>